<name>A0A090QQP5_9GAMM</name>
<keyword evidence="3" id="KW-0804">Transcription</keyword>
<feature type="region of interest" description="Disordered" evidence="5">
    <location>
        <begin position="1"/>
        <end position="31"/>
    </location>
</feature>
<organism evidence="7 8">
    <name type="scientific">Photobacterium aphoticum</name>
    <dbReference type="NCBI Taxonomy" id="754436"/>
    <lineage>
        <taxon>Bacteria</taxon>
        <taxon>Pseudomonadati</taxon>
        <taxon>Pseudomonadota</taxon>
        <taxon>Gammaproteobacteria</taxon>
        <taxon>Vibrionales</taxon>
        <taxon>Vibrionaceae</taxon>
        <taxon>Photobacterium</taxon>
    </lineage>
</organism>
<feature type="DNA-binding region" description="H-T-H motif" evidence="4">
    <location>
        <begin position="66"/>
        <end position="85"/>
    </location>
</feature>
<evidence type="ECO:0000256" key="4">
    <source>
        <dbReference type="PROSITE-ProRule" id="PRU00335"/>
    </source>
</evidence>
<dbReference type="Gene3D" id="1.10.10.60">
    <property type="entry name" value="Homeodomain-like"/>
    <property type="match status" value="1"/>
</dbReference>
<evidence type="ECO:0000256" key="2">
    <source>
        <dbReference type="ARBA" id="ARBA00023125"/>
    </source>
</evidence>
<dbReference type="eggNOG" id="COG1309">
    <property type="taxonomic scope" value="Bacteria"/>
</dbReference>
<dbReference type="Gene3D" id="1.10.357.10">
    <property type="entry name" value="Tetracycline Repressor, domain 2"/>
    <property type="match status" value="1"/>
</dbReference>
<dbReference type="InterPro" id="IPR009057">
    <property type="entry name" value="Homeodomain-like_sf"/>
</dbReference>
<dbReference type="InterPro" id="IPR001647">
    <property type="entry name" value="HTH_TetR"/>
</dbReference>
<evidence type="ECO:0000256" key="1">
    <source>
        <dbReference type="ARBA" id="ARBA00023015"/>
    </source>
</evidence>
<dbReference type="Pfam" id="PF00440">
    <property type="entry name" value="TetR_N"/>
    <property type="match status" value="1"/>
</dbReference>
<feature type="compositionally biased region" description="Polar residues" evidence="5">
    <location>
        <begin position="12"/>
        <end position="25"/>
    </location>
</feature>
<protein>
    <submittedName>
        <fullName evidence="7">Transcriptional regulator TetR family</fullName>
    </submittedName>
</protein>
<dbReference type="PANTHER" id="PTHR30055">
    <property type="entry name" value="HTH-TYPE TRANSCRIPTIONAL REGULATOR RUTR"/>
    <property type="match status" value="1"/>
</dbReference>
<gene>
    <name evidence="7" type="ORF">JCM19237_2295</name>
</gene>
<evidence type="ECO:0000313" key="7">
    <source>
        <dbReference type="EMBL" id="GAL04144.1"/>
    </source>
</evidence>
<dbReference type="PROSITE" id="PS50977">
    <property type="entry name" value="HTH_TETR_2"/>
    <property type="match status" value="1"/>
</dbReference>
<evidence type="ECO:0000259" key="6">
    <source>
        <dbReference type="PROSITE" id="PS50977"/>
    </source>
</evidence>
<proteinExistence type="predicted"/>
<dbReference type="PANTHER" id="PTHR30055:SF234">
    <property type="entry name" value="HTH-TYPE TRANSCRIPTIONAL REGULATOR BETI"/>
    <property type="match status" value="1"/>
</dbReference>
<feature type="domain" description="HTH tetR-type" evidence="6">
    <location>
        <begin position="43"/>
        <end position="103"/>
    </location>
</feature>
<evidence type="ECO:0000313" key="8">
    <source>
        <dbReference type="Proteomes" id="UP000029227"/>
    </source>
</evidence>
<accession>A0A090QQP5</accession>
<dbReference type="Proteomes" id="UP000029227">
    <property type="component" value="Unassembled WGS sequence"/>
</dbReference>
<dbReference type="EMBL" id="BBMN01000003">
    <property type="protein sequence ID" value="GAL04144.1"/>
    <property type="molecule type" value="Genomic_DNA"/>
</dbReference>
<dbReference type="STRING" id="754436.JCM19237_2295"/>
<dbReference type="GO" id="GO:0003700">
    <property type="term" value="F:DNA-binding transcription factor activity"/>
    <property type="evidence" value="ECO:0007669"/>
    <property type="project" value="TreeGrafter"/>
</dbReference>
<sequence length="283" mass="31162">MAQQAGKASAPATDTQVLTPNSDPSEVSADIPPVLTKKQQAILAREAELLDIAKAIVIREGFAHLTMDKVAAASPYSKGTIYNHFISKEDLVTALAAQAFKQEIQLFRRALAFDGNSREKVVAMHVGYSLFTRMEPVLSLCVLTSRTPLVIEKSSPQRLASFSELEEELVGISDQFLANGLESGALVLPEGLNRDSVVFANWSMAFGSNALMNNASQSCCVSRIAQNYSILQNANLLLDGLRWRPMSADFDYFQSWKRIEEEVFAHEVHLLNELQTTSPQDVI</sequence>
<dbReference type="PRINTS" id="PR00455">
    <property type="entry name" value="HTHTETR"/>
</dbReference>
<comment type="caution">
    <text evidence="7">The sequence shown here is derived from an EMBL/GenBank/DDBJ whole genome shotgun (WGS) entry which is preliminary data.</text>
</comment>
<dbReference type="InterPro" id="IPR050109">
    <property type="entry name" value="HTH-type_TetR-like_transc_reg"/>
</dbReference>
<evidence type="ECO:0000256" key="5">
    <source>
        <dbReference type="SAM" id="MobiDB-lite"/>
    </source>
</evidence>
<dbReference type="AlphaFoldDB" id="A0A090QQP5"/>
<keyword evidence="1" id="KW-0805">Transcription regulation</keyword>
<dbReference type="GO" id="GO:0000976">
    <property type="term" value="F:transcription cis-regulatory region binding"/>
    <property type="evidence" value="ECO:0007669"/>
    <property type="project" value="TreeGrafter"/>
</dbReference>
<dbReference type="SUPFAM" id="SSF46689">
    <property type="entry name" value="Homeodomain-like"/>
    <property type="match status" value="1"/>
</dbReference>
<evidence type="ECO:0000256" key="3">
    <source>
        <dbReference type="ARBA" id="ARBA00023163"/>
    </source>
</evidence>
<reference evidence="7 8" key="1">
    <citation type="journal article" date="2014" name="Genome Announc.">
        <title>Draft Genome Sequences of Two Vibrionaceae Species, Vibrio ponticus C121 and Photobacterium aphoticum C119, Isolated as Coral Reef Microbiota.</title>
        <authorList>
            <person name="Al-saari N."/>
            <person name="Meirelles P.M."/>
            <person name="Mino S."/>
            <person name="Suda W."/>
            <person name="Oshima K."/>
            <person name="Hattori M."/>
            <person name="Ohkuma M."/>
            <person name="Thompson F.L."/>
            <person name="Gomez-Gil B."/>
            <person name="Sawabe T."/>
            <person name="Sawabe T."/>
        </authorList>
    </citation>
    <scope>NUCLEOTIDE SEQUENCE [LARGE SCALE GENOMIC DNA]</scope>
    <source>
        <strain evidence="7 8">JCM 19237</strain>
    </source>
</reference>
<keyword evidence="2 4" id="KW-0238">DNA-binding</keyword>